<gene>
    <name evidence="1" type="ORF">AVDCRST_MAG92-1153</name>
</gene>
<feature type="non-terminal residue" evidence="1">
    <location>
        <position position="26"/>
    </location>
</feature>
<dbReference type="EMBL" id="CADCTM010000162">
    <property type="protein sequence ID" value="CAA9234062.1"/>
    <property type="molecule type" value="Genomic_DNA"/>
</dbReference>
<reference evidence="1" key="1">
    <citation type="submission" date="2020-02" db="EMBL/GenBank/DDBJ databases">
        <authorList>
            <person name="Meier V. D."/>
        </authorList>
    </citation>
    <scope>NUCLEOTIDE SEQUENCE</scope>
    <source>
        <strain evidence="1">AVDCRST_MAG92</strain>
    </source>
</reference>
<protein>
    <submittedName>
        <fullName evidence="1">Uncharacterized protein</fullName>
    </submittedName>
</protein>
<proteinExistence type="predicted"/>
<sequence>WAGVDGNGHKPHLIDTSRRVAVRAVP</sequence>
<feature type="non-terminal residue" evidence="1">
    <location>
        <position position="1"/>
    </location>
</feature>
<accession>A0A6J4HX35</accession>
<name>A0A6J4HX35_9CYAN</name>
<organism evidence="1">
    <name type="scientific">uncultured Coleofasciculus sp</name>
    <dbReference type="NCBI Taxonomy" id="1267456"/>
    <lineage>
        <taxon>Bacteria</taxon>
        <taxon>Bacillati</taxon>
        <taxon>Cyanobacteriota</taxon>
        <taxon>Cyanophyceae</taxon>
        <taxon>Coleofasciculales</taxon>
        <taxon>Coleofasciculaceae</taxon>
        <taxon>Coleofasciculus</taxon>
        <taxon>environmental samples</taxon>
    </lineage>
</organism>
<evidence type="ECO:0000313" key="1">
    <source>
        <dbReference type="EMBL" id="CAA9234062.1"/>
    </source>
</evidence>
<dbReference type="AlphaFoldDB" id="A0A6J4HX35"/>